<dbReference type="KEGG" id="lbc:LACBIDRAFT_336093"/>
<name>B0DPW0_LACBS</name>
<feature type="compositionally biased region" description="Acidic residues" evidence="1">
    <location>
        <begin position="64"/>
        <end position="83"/>
    </location>
</feature>
<dbReference type="Proteomes" id="UP000001194">
    <property type="component" value="Unassembled WGS sequence"/>
</dbReference>
<gene>
    <name evidence="3" type="ORF">LACBIDRAFT_331576</name>
    <name evidence="2" type="ORF">LACBIDRAFT_336093</name>
</gene>
<evidence type="ECO:0000313" key="2">
    <source>
        <dbReference type="EMBL" id="EDQ98296.1"/>
    </source>
</evidence>
<dbReference type="GeneID" id="6081610"/>
<dbReference type="RefSeq" id="XP_001891053.1">
    <property type="nucleotide sequence ID" value="XM_001891018.1"/>
</dbReference>
<dbReference type="RefSeq" id="XP_001885980.1">
    <property type="nucleotide sequence ID" value="XM_001885945.1"/>
</dbReference>
<dbReference type="EMBL" id="DS547124">
    <property type="protein sequence ID" value="EDR03524.1"/>
    <property type="molecule type" value="Genomic_DNA"/>
</dbReference>
<evidence type="ECO:0000256" key="1">
    <source>
        <dbReference type="SAM" id="MobiDB-lite"/>
    </source>
</evidence>
<keyword evidence="4" id="KW-1185">Reference proteome</keyword>
<dbReference type="KEGG" id="lbc:LACBIDRAFT_331576"/>
<dbReference type="HOGENOM" id="CLU_1332118_0_0_1"/>
<feature type="region of interest" description="Disordered" evidence="1">
    <location>
        <begin position="1"/>
        <end position="34"/>
    </location>
</feature>
<proteinExistence type="predicted"/>
<feature type="compositionally biased region" description="Pro residues" evidence="1">
    <location>
        <begin position="103"/>
        <end position="113"/>
    </location>
</feature>
<dbReference type="AlphaFoldDB" id="B0DPW0"/>
<feature type="region of interest" description="Disordered" evidence="1">
    <location>
        <begin position="60"/>
        <end position="113"/>
    </location>
</feature>
<dbReference type="GeneID" id="6086709"/>
<evidence type="ECO:0000313" key="3">
    <source>
        <dbReference type="EMBL" id="EDR03524.1"/>
    </source>
</evidence>
<sequence length="206" mass="22705">MLLSKARARQPATKGFGQAFRSPHKRQDSQKSSTFVTYLSQEDKICRLKAKLAQLQALPPEELTVMEEDEGGGEGDGLAETEEAQGSSPVPDDWMDVEAPANLPQPPPSPPRTPISAKICRTGPDAATNLLYEQWKALTPLLIAPLVRFLSMTKGIKYSPPGDIRASCLHPHMCVTKTRKVLWSAFDHLVRMWVNAQLAVGFLCQI</sequence>
<accession>B0DPW0</accession>
<evidence type="ECO:0000313" key="4">
    <source>
        <dbReference type="Proteomes" id="UP000001194"/>
    </source>
</evidence>
<dbReference type="EMBL" id="DS547358">
    <property type="protein sequence ID" value="EDQ98296.1"/>
    <property type="molecule type" value="Genomic_DNA"/>
</dbReference>
<reference evidence="3 4" key="1">
    <citation type="journal article" date="2008" name="Nature">
        <title>The genome of Laccaria bicolor provides insights into mycorrhizal symbiosis.</title>
        <authorList>
            <person name="Martin F."/>
            <person name="Aerts A."/>
            <person name="Ahren D."/>
            <person name="Brun A."/>
            <person name="Danchin E.G.J."/>
            <person name="Duchaussoy F."/>
            <person name="Gibon J."/>
            <person name="Kohler A."/>
            <person name="Lindquist E."/>
            <person name="Pereda V."/>
            <person name="Salamov A."/>
            <person name="Shapiro H.J."/>
            <person name="Wuyts J."/>
            <person name="Blaudez D."/>
            <person name="Buee M."/>
            <person name="Brokstein P."/>
            <person name="Canbaeck B."/>
            <person name="Cohen D."/>
            <person name="Courty P.E."/>
            <person name="Coutinho P.M."/>
            <person name="Delaruelle C."/>
            <person name="Detter J.C."/>
            <person name="Deveau A."/>
            <person name="DiFazio S."/>
            <person name="Duplessis S."/>
            <person name="Fraissinet-Tachet L."/>
            <person name="Lucic E."/>
            <person name="Frey-Klett P."/>
            <person name="Fourrey C."/>
            <person name="Feussner I."/>
            <person name="Gay G."/>
            <person name="Grimwood J."/>
            <person name="Hoegger P.J."/>
            <person name="Jain P."/>
            <person name="Kilaru S."/>
            <person name="Labbe J."/>
            <person name="Lin Y.C."/>
            <person name="Legue V."/>
            <person name="Le Tacon F."/>
            <person name="Marmeisse R."/>
            <person name="Melayah D."/>
            <person name="Montanini B."/>
            <person name="Muratet M."/>
            <person name="Nehls U."/>
            <person name="Niculita-Hirzel H."/>
            <person name="Oudot-Le Secq M.P."/>
            <person name="Peter M."/>
            <person name="Quesneville H."/>
            <person name="Rajashekar B."/>
            <person name="Reich M."/>
            <person name="Rouhier N."/>
            <person name="Schmutz J."/>
            <person name="Yin T."/>
            <person name="Chalot M."/>
            <person name="Henrissat B."/>
            <person name="Kuees U."/>
            <person name="Lucas S."/>
            <person name="Van de Peer Y."/>
            <person name="Podila G.K."/>
            <person name="Polle A."/>
            <person name="Pukkila P.J."/>
            <person name="Richardson P.M."/>
            <person name="Rouze P."/>
            <person name="Sanders I.R."/>
            <person name="Stajich J.E."/>
            <person name="Tunlid A."/>
            <person name="Tuskan G."/>
            <person name="Grigoriev I.V."/>
        </authorList>
    </citation>
    <scope>NUCLEOTIDE SEQUENCE [LARGE SCALE GENOMIC DNA]</scope>
    <source>
        <strain evidence="4">S238N-H82 / ATCC MYA-4686</strain>
    </source>
</reference>
<dbReference type="InParanoid" id="B0DPW0"/>
<protein>
    <submittedName>
        <fullName evidence="3">Predicted protein</fullName>
    </submittedName>
</protein>
<organism evidence="4">
    <name type="scientific">Laccaria bicolor (strain S238N-H82 / ATCC MYA-4686)</name>
    <name type="common">Bicoloured deceiver</name>
    <name type="synonym">Laccaria laccata var. bicolor</name>
    <dbReference type="NCBI Taxonomy" id="486041"/>
    <lineage>
        <taxon>Eukaryota</taxon>
        <taxon>Fungi</taxon>
        <taxon>Dikarya</taxon>
        <taxon>Basidiomycota</taxon>
        <taxon>Agaricomycotina</taxon>
        <taxon>Agaricomycetes</taxon>
        <taxon>Agaricomycetidae</taxon>
        <taxon>Agaricales</taxon>
        <taxon>Agaricineae</taxon>
        <taxon>Hydnangiaceae</taxon>
        <taxon>Laccaria</taxon>
    </lineage>
</organism>